<reference evidence="10" key="1">
    <citation type="submission" date="2018-04" db="EMBL/GenBank/DDBJ databases">
        <authorList>
            <person name="Go L.Y."/>
            <person name="Mitchell J.A."/>
        </authorList>
    </citation>
    <scope>NUCLEOTIDE SEQUENCE</scope>
    <source>
        <tissue evidence="10">Whole organism</tissue>
    </source>
</reference>
<feature type="signal peptide" evidence="8">
    <location>
        <begin position="1"/>
        <end position="24"/>
    </location>
</feature>
<dbReference type="GO" id="GO:0016020">
    <property type="term" value="C:membrane"/>
    <property type="evidence" value="ECO:0007669"/>
    <property type="project" value="UniProtKB-SubCell"/>
</dbReference>
<evidence type="ECO:0000256" key="4">
    <source>
        <dbReference type="ARBA" id="ARBA00022692"/>
    </source>
</evidence>
<keyword evidence="8" id="KW-0732">Signal</keyword>
<dbReference type="InterPro" id="IPR003378">
    <property type="entry name" value="Fringe-like_glycosylTrfase"/>
</dbReference>
<evidence type="ECO:0000313" key="10">
    <source>
        <dbReference type="EMBL" id="SSX08610.1"/>
    </source>
</evidence>
<evidence type="ECO:0000256" key="7">
    <source>
        <dbReference type="ARBA" id="ARBA00023136"/>
    </source>
</evidence>
<dbReference type="Gene3D" id="3.90.550.50">
    <property type="match status" value="1"/>
</dbReference>
<keyword evidence="2" id="KW-0328">Glycosyltransferase</keyword>
<name>A0A336MEC9_CULSO</name>
<evidence type="ECO:0000256" key="6">
    <source>
        <dbReference type="ARBA" id="ARBA00022989"/>
    </source>
</evidence>
<accession>A0A336MEC9</accession>
<dbReference type="GO" id="GO:0016757">
    <property type="term" value="F:glycosyltransferase activity"/>
    <property type="evidence" value="ECO:0007669"/>
    <property type="project" value="UniProtKB-KW"/>
</dbReference>
<dbReference type="EMBL" id="UFQT01001021">
    <property type="protein sequence ID" value="SSX28526.1"/>
    <property type="molecule type" value="Genomic_DNA"/>
</dbReference>
<sequence>MCLIFRSILRVLLYILPILDQVLHLLKPFNLFFAGSVIQNSSNISDKESTDIIPTLADYFDINLPPDDLQRLNEVTQDTQFSRPTKAKSDDMQLLDYYNSNTVTGTPKPDQYKLDDIFISVKTTKNYHNNRLVMIIKTWFQLAKDQKNYLARHNHHHYLLYKQ</sequence>
<keyword evidence="5" id="KW-0735">Signal-anchor</keyword>
<evidence type="ECO:0000256" key="8">
    <source>
        <dbReference type="SAM" id="SignalP"/>
    </source>
</evidence>
<dbReference type="AlphaFoldDB" id="A0A336MEC9"/>
<evidence type="ECO:0000256" key="3">
    <source>
        <dbReference type="ARBA" id="ARBA00022679"/>
    </source>
</evidence>
<feature type="domain" description="Fringe-like glycosyltransferase" evidence="9">
    <location>
        <begin position="111"/>
        <end position="148"/>
    </location>
</feature>
<protein>
    <submittedName>
        <fullName evidence="11">CSON000192 protein</fullName>
    </submittedName>
</protein>
<evidence type="ECO:0000313" key="11">
    <source>
        <dbReference type="EMBL" id="SSX28526.1"/>
    </source>
</evidence>
<organism evidence="11">
    <name type="scientific">Culicoides sonorensis</name>
    <name type="common">Biting midge</name>
    <dbReference type="NCBI Taxonomy" id="179676"/>
    <lineage>
        <taxon>Eukaryota</taxon>
        <taxon>Metazoa</taxon>
        <taxon>Ecdysozoa</taxon>
        <taxon>Arthropoda</taxon>
        <taxon>Hexapoda</taxon>
        <taxon>Insecta</taxon>
        <taxon>Pterygota</taxon>
        <taxon>Neoptera</taxon>
        <taxon>Endopterygota</taxon>
        <taxon>Diptera</taxon>
        <taxon>Nematocera</taxon>
        <taxon>Chironomoidea</taxon>
        <taxon>Ceratopogonidae</taxon>
        <taxon>Ceratopogoninae</taxon>
        <taxon>Culicoides</taxon>
        <taxon>Monoculicoides</taxon>
    </lineage>
</organism>
<keyword evidence="3" id="KW-0808">Transferase</keyword>
<feature type="chain" id="PRO_5036062328" evidence="8">
    <location>
        <begin position="25"/>
        <end position="163"/>
    </location>
</feature>
<dbReference type="Pfam" id="PF02434">
    <property type="entry name" value="Fringe"/>
    <property type="match status" value="1"/>
</dbReference>
<keyword evidence="6" id="KW-1133">Transmembrane helix</keyword>
<dbReference type="VEuPathDB" id="VectorBase:CSON000192"/>
<evidence type="ECO:0000256" key="5">
    <source>
        <dbReference type="ARBA" id="ARBA00022968"/>
    </source>
</evidence>
<comment type="subcellular location">
    <subcellularLocation>
        <location evidence="1">Membrane</location>
        <topology evidence="1">Single-pass type II membrane protein</topology>
    </subcellularLocation>
</comment>
<reference evidence="11" key="2">
    <citation type="submission" date="2018-07" db="EMBL/GenBank/DDBJ databases">
        <authorList>
            <person name="Quirk P.G."/>
            <person name="Krulwich T.A."/>
        </authorList>
    </citation>
    <scope>NUCLEOTIDE SEQUENCE</scope>
</reference>
<dbReference type="EMBL" id="UFQS01001021">
    <property type="protein sequence ID" value="SSX08610.1"/>
    <property type="molecule type" value="Genomic_DNA"/>
</dbReference>
<keyword evidence="4" id="KW-0812">Transmembrane</keyword>
<evidence type="ECO:0000259" key="9">
    <source>
        <dbReference type="Pfam" id="PF02434"/>
    </source>
</evidence>
<proteinExistence type="predicted"/>
<keyword evidence="7" id="KW-0472">Membrane</keyword>
<evidence type="ECO:0000256" key="2">
    <source>
        <dbReference type="ARBA" id="ARBA00022676"/>
    </source>
</evidence>
<gene>
    <name evidence="11" type="primary">CSON000192</name>
</gene>
<evidence type="ECO:0000256" key="1">
    <source>
        <dbReference type="ARBA" id="ARBA00004606"/>
    </source>
</evidence>